<evidence type="ECO:0000313" key="2">
    <source>
        <dbReference type="Proteomes" id="UP000828941"/>
    </source>
</evidence>
<gene>
    <name evidence="1" type="ORF">L6164_002240</name>
</gene>
<proteinExistence type="predicted"/>
<organism evidence="1 2">
    <name type="scientific">Bauhinia variegata</name>
    <name type="common">Purple orchid tree</name>
    <name type="synonym">Phanera variegata</name>
    <dbReference type="NCBI Taxonomy" id="167791"/>
    <lineage>
        <taxon>Eukaryota</taxon>
        <taxon>Viridiplantae</taxon>
        <taxon>Streptophyta</taxon>
        <taxon>Embryophyta</taxon>
        <taxon>Tracheophyta</taxon>
        <taxon>Spermatophyta</taxon>
        <taxon>Magnoliopsida</taxon>
        <taxon>eudicotyledons</taxon>
        <taxon>Gunneridae</taxon>
        <taxon>Pentapetalae</taxon>
        <taxon>rosids</taxon>
        <taxon>fabids</taxon>
        <taxon>Fabales</taxon>
        <taxon>Fabaceae</taxon>
        <taxon>Cercidoideae</taxon>
        <taxon>Cercideae</taxon>
        <taxon>Bauhiniinae</taxon>
        <taxon>Bauhinia</taxon>
    </lineage>
</organism>
<sequence>MKQSARDMTQRRRSCKRKRRNEPTHHKHHSSGLHPDCELDTALRTQTNADDYSWMVPIQVMLGSIGHREVQACSICRVPHKLRKQNDDPYKPKAVAIGELGVICFKWNSQNGSTCDNVVRPSYGGNIELEPHELTKLMLLDGCFVLELLLRLHKYMATQNPKNVEDDQRVTELVLNAFGYPLVQSSNAAHLLHLMHSSIIPKESNQVKQARQELKRCATKLRAAGITIGPANSTNVNMGNKFVCRFEFNIN</sequence>
<keyword evidence="2" id="KW-1185">Reference proteome</keyword>
<comment type="caution">
    <text evidence="1">The sequence shown here is derived from an EMBL/GenBank/DDBJ whole genome shotgun (WGS) entry which is preliminary data.</text>
</comment>
<reference evidence="1 2" key="1">
    <citation type="journal article" date="2022" name="DNA Res.">
        <title>Chromosomal-level genome assembly of the orchid tree Bauhinia variegata (Leguminosae; Cercidoideae) supports the allotetraploid origin hypothesis of Bauhinia.</title>
        <authorList>
            <person name="Zhong Y."/>
            <person name="Chen Y."/>
            <person name="Zheng D."/>
            <person name="Pang J."/>
            <person name="Liu Y."/>
            <person name="Luo S."/>
            <person name="Meng S."/>
            <person name="Qian L."/>
            <person name="Wei D."/>
            <person name="Dai S."/>
            <person name="Zhou R."/>
        </authorList>
    </citation>
    <scope>NUCLEOTIDE SEQUENCE [LARGE SCALE GENOMIC DNA]</scope>
    <source>
        <strain evidence="1">BV-YZ2020</strain>
    </source>
</reference>
<dbReference type="Proteomes" id="UP000828941">
    <property type="component" value="Chromosome 2"/>
</dbReference>
<evidence type="ECO:0000313" key="1">
    <source>
        <dbReference type="EMBL" id="KAI4353278.1"/>
    </source>
</evidence>
<dbReference type="EMBL" id="CM039427">
    <property type="protein sequence ID" value="KAI4353278.1"/>
    <property type="molecule type" value="Genomic_DNA"/>
</dbReference>
<protein>
    <submittedName>
        <fullName evidence="1">Uncharacterized protein</fullName>
    </submittedName>
</protein>
<accession>A0ACB9PXR5</accession>
<name>A0ACB9PXR5_BAUVA</name>